<feature type="transmembrane region" description="Helical" evidence="1">
    <location>
        <begin position="98"/>
        <end position="122"/>
    </location>
</feature>
<keyword evidence="3" id="KW-1185">Reference proteome</keyword>
<dbReference type="Proteomes" id="UP000016570">
    <property type="component" value="Unassembled WGS sequence"/>
</dbReference>
<evidence type="ECO:0000313" key="2">
    <source>
        <dbReference type="EMBL" id="GAD66936.1"/>
    </source>
</evidence>
<keyword evidence="1" id="KW-1133">Transmembrane helix</keyword>
<proteinExistence type="predicted"/>
<dbReference type="Pfam" id="PF11158">
    <property type="entry name" value="DUF2938"/>
    <property type="match status" value="1"/>
</dbReference>
<feature type="transmembrane region" description="Helical" evidence="1">
    <location>
        <begin position="142"/>
        <end position="162"/>
    </location>
</feature>
<organism evidence="2 3">
    <name type="scientific">Vibrio proteolyticus NBRC 13287</name>
    <dbReference type="NCBI Taxonomy" id="1219065"/>
    <lineage>
        <taxon>Bacteria</taxon>
        <taxon>Pseudomonadati</taxon>
        <taxon>Pseudomonadota</taxon>
        <taxon>Gammaproteobacteria</taxon>
        <taxon>Vibrionales</taxon>
        <taxon>Vibrionaceae</taxon>
        <taxon>Vibrio</taxon>
    </lineage>
</organism>
<feature type="transmembrane region" description="Helical" evidence="1">
    <location>
        <begin position="31"/>
        <end position="50"/>
    </location>
</feature>
<gene>
    <name evidence="2" type="ORF">VPR01S_05_02310</name>
</gene>
<keyword evidence="1" id="KW-0812">Transmembrane</keyword>
<feature type="transmembrane region" description="Helical" evidence="1">
    <location>
        <begin position="6"/>
        <end position="24"/>
    </location>
</feature>
<dbReference type="RefSeq" id="WP_021704914.1">
    <property type="nucleotide sequence ID" value="NZ_BATJ01000005.1"/>
</dbReference>
<dbReference type="EMBL" id="BATJ01000005">
    <property type="protein sequence ID" value="GAD66936.1"/>
    <property type="molecule type" value="Genomic_DNA"/>
</dbReference>
<accession>U2ZGX7</accession>
<protein>
    <recommendedName>
        <fullName evidence="4">DUF2938 domain-containing protein</fullName>
    </recommendedName>
</protein>
<evidence type="ECO:0000256" key="1">
    <source>
        <dbReference type="SAM" id="Phobius"/>
    </source>
</evidence>
<reference evidence="2 3" key="1">
    <citation type="submission" date="2013-09" db="EMBL/GenBank/DDBJ databases">
        <title>Whole genome shotgun sequence of Vibrio proteolyticus NBRC 13287.</title>
        <authorList>
            <person name="Isaki S."/>
            <person name="Hosoyama A."/>
            <person name="Numata M."/>
            <person name="Hashimoto M."/>
            <person name="Hosoyama Y."/>
            <person name="Tsuchikane K."/>
            <person name="Noguchi M."/>
            <person name="Hirakata S."/>
            <person name="Ichikawa N."/>
            <person name="Ohji S."/>
            <person name="Yamazoe A."/>
            <person name="Fujita N."/>
        </authorList>
    </citation>
    <scope>NUCLEOTIDE SEQUENCE [LARGE SCALE GENOMIC DNA]</scope>
    <source>
        <strain evidence="2 3">NBRC 13287</strain>
    </source>
</reference>
<name>U2ZGX7_VIBPR</name>
<dbReference type="AlphaFoldDB" id="U2ZGX7"/>
<comment type="caution">
    <text evidence="2">The sequence shown here is derived from an EMBL/GenBank/DDBJ whole genome shotgun (WGS) entry which is preliminary data.</text>
</comment>
<dbReference type="InterPro" id="IPR021329">
    <property type="entry name" value="DUF2938"/>
</dbReference>
<evidence type="ECO:0008006" key="4">
    <source>
        <dbReference type="Google" id="ProtNLM"/>
    </source>
</evidence>
<sequence length="164" mass="17757">MNEWVLVSHWLVVGILATIFMDLFALGQKKLLGIASLNYCLVGRWLLYMPGGQFRHHTILQTQPRSGECALGWVSHYVIGVLFAALFYLLAGMQPGQASFAAVVLFGVATVVVPFFVMQPGLGFGVMAAKTPAPATARMRSVVAHASYGLGLFLALRLVSFVTL</sequence>
<dbReference type="eggNOG" id="ENOG5031TIF">
    <property type="taxonomic scope" value="Bacteria"/>
</dbReference>
<keyword evidence="1" id="KW-0472">Membrane</keyword>
<dbReference type="STRING" id="1219065.VPR01S_05_02310"/>
<feature type="transmembrane region" description="Helical" evidence="1">
    <location>
        <begin position="70"/>
        <end position="91"/>
    </location>
</feature>
<evidence type="ECO:0000313" key="3">
    <source>
        <dbReference type="Proteomes" id="UP000016570"/>
    </source>
</evidence>